<gene>
    <name evidence="6" type="ORF">LCGC14_0700060</name>
</gene>
<evidence type="ECO:0000256" key="4">
    <source>
        <dbReference type="ARBA" id="ARBA00022962"/>
    </source>
</evidence>
<keyword evidence="2" id="KW-0547">Nucleotide-binding</keyword>
<accession>A0A0F9TQT5</accession>
<proteinExistence type="inferred from homology"/>
<evidence type="ECO:0000256" key="2">
    <source>
        <dbReference type="ARBA" id="ARBA00022741"/>
    </source>
</evidence>
<dbReference type="Gene3D" id="3.60.20.10">
    <property type="entry name" value="Glutamine Phosphoribosylpyrophosphate, subunit 1, domain 1"/>
    <property type="match status" value="1"/>
</dbReference>
<dbReference type="PROSITE" id="PS51278">
    <property type="entry name" value="GATASE_TYPE_2"/>
    <property type="match status" value="1"/>
</dbReference>
<dbReference type="GO" id="GO:0005829">
    <property type="term" value="C:cytosol"/>
    <property type="evidence" value="ECO:0007669"/>
    <property type="project" value="TreeGrafter"/>
</dbReference>
<dbReference type="PANTHER" id="PTHR43284:SF1">
    <property type="entry name" value="ASPARAGINE SYNTHETASE"/>
    <property type="match status" value="1"/>
</dbReference>
<dbReference type="AlphaFoldDB" id="A0A0F9TQT5"/>
<dbReference type="InterPro" id="IPR017932">
    <property type="entry name" value="GATase_2_dom"/>
</dbReference>
<evidence type="ECO:0000256" key="3">
    <source>
        <dbReference type="ARBA" id="ARBA00022840"/>
    </source>
</evidence>
<dbReference type="Pfam" id="PF13537">
    <property type="entry name" value="GATase_7"/>
    <property type="match status" value="1"/>
</dbReference>
<dbReference type="GO" id="GO:0005524">
    <property type="term" value="F:ATP binding"/>
    <property type="evidence" value="ECO:0007669"/>
    <property type="project" value="UniProtKB-KW"/>
</dbReference>
<dbReference type="GO" id="GO:0006529">
    <property type="term" value="P:asparagine biosynthetic process"/>
    <property type="evidence" value="ECO:0007669"/>
    <property type="project" value="InterPro"/>
</dbReference>
<evidence type="ECO:0000256" key="1">
    <source>
        <dbReference type="ARBA" id="ARBA00005752"/>
    </source>
</evidence>
<sequence>MCGIAGIYLFNQEATVKQSLLDSMCHSLHHRGPDSRGIFTEGAFGFGMTRLKIIDLETGNQPIFNDDKSVGIIFNGEIYNFREIKKELESHGYSFKTKSDTELILRAYEAYGLKCLDYFQGMFAVAIWNLHEKKLFLARDRVGQKPLYYYQDRHRFIFASEIKAILCCPDVEREIDLVALDDYLNYGYIPGQRTIYKHIRKLQPAHWATLDAYGKLTVNPYWEFPKPKAGKHSSVEANIEELACLLEDAVRIRLISDVPLGAFLSGGLDSSTIVSVMSQLMPQSAKTFHIGFFEESFDESRYARHVASLFNTEHHEDKISCDLGDTIEHIIKCFDEPFADSSAIPTYYLAQMASKEVTVALSGDGGDEIFGGYSRYIGQRWVKMYLKMPSLFRNSVNKIMEQIPEGTENRPVSLLKQVKWLIRTAERKRQNPSDMSIGIFHDHERKKILHPCVQNALAQNKGAEYLSFIDKIASNYGDGDVISQMMWVDAQTYLVDNILVKVDRMSMAHSLEVRNPLLDHRLIEFMAEVPVDLKVRGTKTKYLIKRYAQSILPDSIIHRKKYGFSAPLGKWFRGPLRSMVSDLLLQNHGSSWLDAESVRSIVKHHFEGRYDYSSQIWTLLVLTLWERNSRYHSRQR</sequence>
<dbReference type="Pfam" id="PF00733">
    <property type="entry name" value="Asn_synthase"/>
    <property type="match status" value="1"/>
</dbReference>
<dbReference type="InterPro" id="IPR051786">
    <property type="entry name" value="ASN_synthetase/amidase"/>
</dbReference>
<evidence type="ECO:0000259" key="5">
    <source>
        <dbReference type="PROSITE" id="PS51278"/>
    </source>
</evidence>
<comment type="caution">
    <text evidence="6">The sequence shown here is derived from an EMBL/GenBank/DDBJ whole genome shotgun (WGS) entry which is preliminary data.</text>
</comment>
<protein>
    <recommendedName>
        <fullName evidence="5">Glutamine amidotransferase type-2 domain-containing protein</fullName>
    </recommendedName>
</protein>
<dbReference type="SUPFAM" id="SSF56235">
    <property type="entry name" value="N-terminal nucleophile aminohydrolases (Ntn hydrolases)"/>
    <property type="match status" value="1"/>
</dbReference>
<dbReference type="SUPFAM" id="SSF52402">
    <property type="entry name" value="Adenine nucleotide alpha hydrolases-like"/>
    <property type="match status" value="1"/>
</dbReference>
<dbReference type="InterPro" id="IPR029055">
    <property type="entry name" value="Ntn_hydrolases_N"/>
</dbReference>
<keyword evidence="4" id="KW-0315">Glutamine amidotransferase</keyword>
<dbReference type="CDD" id="cd00712">
    <property type="entry name" value="AsnB"/>
    <property type="match status" value="1"/>
</dbReference>
<feature type="domain" description="Glutamine amidotransferase type-2" evidence="5">
    <location>
        <begin position="2"/>
        <end position="213"/>
    </location>
</feature>
<dbReference type="PIRSF" id="PIRSF001589">
    <property type="entry name" value="Asn_synthetase_glu-h"/>
    <property type="match status" value="1"/>
</dbReference>
<organism evidence="6">
    <name type="scientific">marine sediment metagenome</name>
    <dbReference type="NCBI Taxonomy" id="412755"/>
    <lineage>
        <taxon>unclassified sequences</taxon>
        <taxon>metagenomes</taxon>
        <taxon>ecological metagenomes</taxon>
    </lineage>
</organism>
<dbReference type="GO" id="GO:0004066">
    <property type="term" value="F:asparagine synthase (glutamine-hydrolyzing) activity"/>
    <property type="evidence" value="ECO:0007669"/>
    <property type="project" value="InterPro"/>
</dbReference>
<dbReference type="NCBIfam" id="TIGR01536">
    <property type="entry name" value="asn_synth_AEB"/>
    <property type="match status" value="1"/>
</dbReference>
<name>A0A0F9TQT5_9ZZZZ</name>
<dbReference type="PANTHER" id="PTHR43284">
    <property type="entry name" value="ASPARAGINE SYNTHETASE (GLUTAMINE-HYDROLYZING)"/>
    <property type="match status" value="1"/>
</dbReference>
<dbReference type="InterPro" id="IPR033738">
    <property type="entry name" value="AsnB_N"/>
</dbReference>
<dbReference type="InterPro" id="IPR006426">
    <property type="entry name" value="Asn_synth_AEB"/>
</dbReference>
<comment type="similarity">
    <text evidence="1">Belongs to the asparagine synthetase family.</text>
</comment>
<dbReference type="Gene3D" id="3.40.50.620">
    <property type="entry name" value="HUPs"/>
    <property type="match status" value="1"/>
</dbReference>
<keyword evidence="3" id="KW-0067">ATP-binding</keyword>
<dbReference type="CDD" id="cd01991">
    <property type="entry name" value="Asn_synthase_B_C"/>
    <property type="match status" value="1"/>
</dbReference>
<dbReference type="EMBL" id="LAZR01001491">
    <property type="protein sequence ID" value="KKN43758.1"/>
    <property type="molecule type" value="Genomic_DNA"/>
</dbReference>
<dbReference type="InterPro" id="IPR014729">
    <property type="entry name" value="Rossmann-like_a/b/a_fold"/>
</dbReference>
<reference evidence="6" key="1">
    <citation type="journal article" date="2015" name="Nature">
        <title>Complex archaea that bridge the gap between prokaryotes and eukaryotes.</title>
        <authorList>
            <person name="Spang A."/>
            <person name="Saw J.H."/>
            <person name="Jorgensen S.L."/>
            <person name="Zaremba-Niedzwiedzka K."/>
            <person name="Martijn J."/>
            <person name="Lind A.E."/>
            <person name="van Eijk R."/>
            <person name="Schleper C."/>
            <person name="Guy L."/>
            <person name="Ettema T.J."/>
        </authorList>
    </citation>
    <scope>NUCLEOTIDE SEQUENCE</scope>
</reference>
<evidence type="ECO:0000313" key="6">
    <source>
        <dbReference type="EMBL" id="KKN43758.1"/>
    </source>
</evidence>
<dbReference type="InterPro" id="IPR001962">
    <property type="entry name" value="Asn_synthase"/>
</dbReference>